<dbReference type="RefSeq" id="WP_122014934.1">
    <property type="nucleotide sequence ID" value="NZ_CP033169.1"/>
</dbReference>
<dbReference type="PROSITE" id="PS51841">
    <property type="entry name" value="LTD"/>
    <property type="match status" value="1"/>
</dbReference>
<dbReference type="PROSITE" id="PS00785">
    <property type="entry name" value="5_NUCLEOTIDASE_1"/>
    <property type="match status" value="1"/>
</dbReference>
<dbReference type="InterPro" id="IPR016195">
    <property type="entry name" value="Pol/histidinol_Pase-like"/>
</dbReference>
<dbReference type="InterPro" id="IPR001322">
    <property type="entry name" value="Lamin_tail_dom"/>
</dbReference>
<dbReference type="GO" id="GO:0046872">
    <property type="term" value="F:metal ion binding"/>
    <property type="evidence" value="ECO:0007669"/>
    <property type="project" value="InterPro"/>
</dbReference>
<dbReference type="PROSITE" id="PS00786">
    <property type="entry name" value="5_NUCLEOTIDASE_2"/>
    <property type="match status" value="1"/>
</dbReference>
<dbReference type="SMART" id="SM00481">
    <property type="entry name" value="POLIIIAc"/>
    <property type="match status" value="1"/>
</dbReference>
<dbReference type="Gene3D" id="3.60.21.10">
    <property type="match status" value="1"/>
</dbReference>
<dbReference type="InterPro" id="IPR003141">
    <property type="entry name" value="Pol/His_phosphatase_N"/>
</dbReference>
<dbReference type="InterPro" id="IPR011635">
    <property type="entry name" value="CARDB"/>
</dbReference>
<dbReference type="InterPro" id="IPR011801">
    <property type="entry name" value="Swm_rep_I_cyn"/>
</dbReference>
<organism evidence="3 4">
    <name type="scientific">Biomaibacter acetigenes</name>
    <dbReference type="NCBI Taxonomy" id="2316383"/>
    <lineage>
        <taxon>Bacteria</taxon>
        <taxon>Bacillati</taxon>
        <taxon>Bacillota</taxon>
        <taxon>Clostridia</taxon>
        <taxon>Thermosediminibacterales</taxon>
        <taxon>Tepidanaerobacteraceae</taxon>
        <taxon>Biomaibacter</taxon>
    </lineage>
</organism>
<dbReference type="Pfam" id="PF13753">
    <property type="entry name" value="SWM_repeat"/>
    <property type="match status" value="1"/>
</dbReference>
<dbReference type="GO" id="GO:0000166">
    <property type="term" value="F:nucleotide binding"/>
    <property type="evidence" value="ECO:0007669"/>
    <property type="project" value="InterPro"/>
</dbReference>
<dbReference type="InterPro" id="IPR043744">
    <property type="entry name" value="DUF5689"/>
</dbReference>
<dbReference type="Pfam" id="PF07705">
    <property type="entry name" value="CARDB"/>
    <property type="match status" value="1"/>
</dbReference>
<dbReference type="SUPFAM" id="SSF56300">
    <property type="entry name" value="Metallo-dependent phosphatases"/>
    <property type="match status" value="1"/>
</dbReference>
<dbReference type="PANTHER" id="PTHR11575">
    <property type="entry name" value="5'-NUCLEOTIDASE-RELATED"/>
    <property type="match status" value="1"/>
</dbReference>
<dbReference type="PANTHER" id="PTHR11575:SF24">
    <property type="entry name" value="5'-NUCLEOTIDASE"/>
    <property type="match status" value="1"/>
</dbReference>
<dbReference type="Pfam" id="PF00149">
    <property type="entry name" value="Metallophos"/>
    <property type="match status" value="1"/>
</dbReference>
<keyword evidence="4" id="KW-1185">Reference proteome</keyword>
<protein>
    <recommendedName>
        <fullName evidence="2">LTD domain-containing protein</fullName>
    </recommendedName>
</protein>
<dbReference type="Gene3D" id="2.60.40.1220">
    <property type="match status" value="1"/>
</dbReference>
<dbReference type="Proteomes" id="UP000280960">
    <property type="component" value="Chromosome"/>
</dbReference>
<gene>
    <name evidence="3" type="ORF">D2962_10360</name>
</gene>
<evidence type="ECO:0000313" key="3">
    <source>
        <dbReference type="EMBL" id="AYO30956.1"/>
    </source>
</evidence>
<dbReference type="EMBL" id="CP033169">
    <property type="protein sequence ID" value="AYO30956.1"/>
    <property type="molecule type" value="Genomic_DNA"/>
</dbReference>
<dbReference type="InterPro" id="IPR028059">
    <property type="entry name" value="SWM_rpt"/>
</dbReference>
<dbReference type="NCBIfam" id="TIGR02059">
    <property type="entry name" value="swm_rep_I"/>
    <property type="match status" value="1"/>
</dbReference>
<dbReference type="InterPro" id="IPR006146">
    <property type="entry name" value="5'-Nucleotdase_CS"/>
</dbReference>
<dbReference type="InterPro" id="IPR014755">
    <property type="entry name" value="Cu-Rt/internalin_Ig-like"/>
</dbReference>
<dbReference type="InterPro" id="IPR029062">
    <property type="entry name" value="Class_I_gatase-like"/>
</dbReference>
<dbReference type="InterPro" id="IPR006179">
    <property type="entry name" value="5_nucleotidase/apyrase"/>
</dbReference>
<dbReference type="Gene3D" id="2.60.40.10">
    <property type="entry name" value="Immunoglobulins"/>
    <property type="match status" value="2"/>
</dbReference>
<evidence type="ECO:0000256" key="1">
    <source>
        <dbReference type="ARBA" id="ARBA00022729"/>
    </source>
</evidence>
<sequence length="1978" mass="215520">MISSSKAYFYWKRLLVVLLVFSLGLGLVPVGTIGEREARADYAADLFISEYIEGSSNNKAIEIYNGTANEVNLSDYTLELYTNGSQTASQTLLLSGNLASGEVYVMCNTSAAQAIKDKADLQNSSVINFNGDDAIVLKHNGNIIDVIGKVGEDPGTAWGTGDNTTADHTLVRKSSISAGDSNPYDDFDPADQWDAYPKDTFEYLGSHTMDGFGSGREDTQPPVLNSAEISRDRLVIIYNEILDEASVPAVNDFTVKVNGQAQATPTNVAISGSTVNLTLAEAVKAGDNVTVSYIAGTNPIQDAAGNDAADFTDQEVTNNTPGLFTISEARASANNTTVTTRGEVTAVLGPSAWIQDNTAGIRLYKGNITNVQIGQEVEVTGTVNDFNGDRQITVSSYIILPGDNFPTPEPISVTIYEIGEENEGKLIKIENAWITEDYNTGSGGIYITTDGSNRLLVYAQAGSEIKTYLQGLAKGESNKYNFVGISSCYKDCRELFPRSTDDIIISETTDPVILNYGPQGTITERKPEIYTEFTWGKNADPGFVSLKLNGTEVSNNVSIIDSVYKISYIPTTDLDIGDQTVSVSIYNNKGGLTTHTWSFKIESAQERQVIPINQVDTVDENGNPTRLKEDNITIEGIVTVGKGVIDASKTIYVQDGTGGIAIYGSGLPDVKQGDKVRVTGKVDFYNGLTELTSGSDPKFIEILSSNNPLPAPQNITLDKLTSFSTAEPFEGMLVKIEAKVSSIPSSPASGGYNVKITDINGANEITLRVMQTSGIDPSKILQVGKTYTITGIVGQYDNKSPFTSGYQIFPRSSADIVEKQEVVEDKPLIYNVHPANMAFTYNKKPTISATFERGGANINPLNGNVTIKLDGSDVTSSATIDFKPETQKGTVTYTPSTELSYGEHDVTISVTDAVYRTAEYSWYFNVDDGVTDPKFFYGIPHSHTSYSDGQGTPADAYEHARSKGLDFLVVTDHSNSLQGDEYIEKTKEFLAKENSEWTKTGEMAAAFNQQHPDFLALRGFEMTSSDWGHINVHNTDKYVEAKKTMTGLREFYNWLENQPDAVAEFNHPNWPSDSFNNLGYVPEVDRILNLIETGNGAPPYSYSRAEEWYYRALDNGWHVGAVNAQDNHSMNWGDPDNLTVVVADELSHDEFIEALRERRVYSTETRTLELIMKANGYWMGSVLDSKDITDGKLNFEITAQDEIQPIDKLELVTNGGKVIDTYQAGGKTDVSWNPSVTPGSGSHWYVVKVYHKSGKLGFSSPIFVAGGENDVKLVELKINPEPTLPNFDTTLTATVSNMGVRPVENLEVKFYQGSKDAGNLIDTVTIDRIAAGDKKEASVTWKPSAAGQTRIYAVLTPIENVTTVTELSKAVKVVESNGKKILVDQGHANSEVPGTHNDLMELLRRYGYNASFNTKTLTSDLLKDADVLILNTPTDYSKNLTQEEMDAVAAWVKAGGSLLLASKSNYQFEGSADNNYHDGNTMLNALLAKMNSGIRLNNDNVYEPNSSENYSGGMKWSVYARTIPDAPSGLNKNLEAIRYFSGCSLVDENLKALTNDPASGIEILVAGNKTSYNFNVKPGYYTYNNAVGGENDSNQTAGPDGDKIPLIAKENIGSGRLVVAGRYFYSDYEIVNDVSNTAFTLRLIDWLAKIDRIRTIADVRKNAKIGDIVTVQGVVTSPTNNFFDTVYIQDETGGISLYGTQGKELPIGTVVIATGGVQMFEGEMELAYENADMEVLYVGPGTPVEPKKLSTKDAMNSQYTGMLVQTGGTITDVNEPASYFKIDDGSGEAYIHVDGYLGIDMSRLKVGDKYTVIGIASIGAAGPRVRVRFPTDLVKETTQEPQYWSLTIMHTNDTHAHLDDIARRATVVKTIRSEAHNNLLLDAGDVFSGTLYFTKYQGQADIDFMNMLGYNAMGLGNHEFDKGPTALAEFINKAAFPIINSNFDFSTEPALSSLFKNSVGEGSVGESLKASIYPRCHS</sequence>
<accession>A0A3G2R6C9</accession>
<dbReference type="NCBIfam" id="NF038032">
    <property type="entry name" value="CehA_McbA_metalo"/>
    <property type="match status" value="1"/>
</dbReference>
<dbReference type="Pfam" id="PF00932">
    <property type="entry name" value="LTD"/>
    <property type="match status" value="1"/>
</dbReference>
<dbReference type="SUPFAM" id="SSF52317">
    <property type="entry name" value="Class I glutamine amidotransferase-like"/>
    <property type="match status" value="1"/>
</dbReference>
<dbReference type="SUPFAM" id="SSF89550">
    <property type="entry name" value="PHP domain-like"/>
    <property type="match status" value="1"/>
</dbReference>
<dbReference type="KEGG" id="bacg:D2962_10360"/>
<reference evidence="3 4" key="1">
    <citation type="submission" date="2018-10" db="EMBL/GenBank/DDBJ databases">
        <authorList>
            <person name="Zhang X."/>
        </authorList>
    </citation>
    <scope>NUCLEOTIDE SEQUENCE [LARGE SCALE GENOMIC DNA]</scope>
    <source>
        <strain evidence="3 4">SK-G1</strain>
    </source>
</reference>
<evidence type="ECO:0000313" key="4">
    <source>
        <dbReference type="Proteomes" id="UP000280960"/>
    </source>
</evidence>
<name>A0A3G2R6C9_9FIRM</name>
<dbReference type="Pfam" id="PF18942">
    <property type="entry name" value="DUF5689"/>
    <property type="match status" value="1"/>
</dbReference>
<dbReference type="Gene3D" id="3.20.20.140">
    <property type="entry name" value="Metal-dependent hydrolases"/>
    <property type="match status" value="1"/>
</dbReference>
<dbReference type="GO" id="GO:0009166">
    <property type="term" value="P:nucleotide catabolic process"/>
    <property type="evidence" value="ECO:0007669"/>
    <property type="project" value="InterPro"/>
</dbReference>
<feature type="domain" description="LTD" evidence="2">
    <location>
        <begin position="38"/>
        <end position="160"/>
    </location>
</feature>
<evidence type="ECO:0000259" key="2">
    <source>
        <dbReference type="PROSITE" id="PS51841"/>
    </source>
</evidence>
<dbReference type="InterPro" id="IPR004843">
    <property type="entry name" value="Calcineurin-like_PHP"/>
</dbReference>
<keyword evidence="1" id="KW-0732">Signal</keyword>
<dbReference type="InterPro" id="IPR013783">
    <property type="entry name" value="Ig-like_fold"/>
</dbReference>
<proteinExistence type="predicted"/>
<dbReference type="CDD" id="cd04486">
    <property type="entry name" value="YhcR_OBF_like"/>
    <property type="match status" value="1"/>
</dbReference>
<dbReference type="GO" id="GO:0016788">
    <property type="term" value="F:hydrolase activity, acting on ester bonds"/>
    <property type="evidence" value="ECO:0007669"/>
    <property type="project" value="InterPro"/>
</dbReference>
<dbReference type="InterPro" id="IPR029052">
    <property type="entry name" value="Metallo-depent_PP-like"/>
</dbReference>